<gene>
    <name evidence="1" type="ORF">N173_20225</name>
</gene>
<evidence type="ECO:0000313" key="1">
    <source>
        <dbReference type="EMBL" id="ERH72353.1"/>
    </source>
</evidence>
<proteinExistence type="predicted"/>
<evidence type="ECO:0000313" key="2">
    <source>
        <dbReference type="Proteomes" id="UP000016517"/>
    </source>
</evidence>
<organism evidence="1 2">
    <name type="scientific">Acinetobacter baumannii EGD-HP18</name>
    <dbReference type="NCBI Taxonomy" id="1358412"/>
    <lineage>
        <taxon>Bacteria</taxon>
        <taxon>Pseudomonadati</taxon>
        <taxon>Pseudomonadota</taxon>
        <taxon>Gammaproteobacteria</taxon>
        <taxon>Moraxellales</taxon>
        <taxon>Moraxellaceae</taxon>
        <taxon>Acinetobacter</taxon>
        <taxon>Acinetobacter calcoaceticus/baumannii complex</taxon>
    </lineage>
</organism>
<accession>A0AAV3K4F6</accession>
<evidence type="ECO:0008006" key="3">
    <source>
        <dbReference type="Google" id="ProtNLM"/>
    </source>
</evidence>
<comment type="caution">
    <text evidence="1">The sequence shown here is derived from an EMBL/GenBank/DDBJ whole genome shotgun (WGS) entry which is preliminary data.</text>
</comment>
<reference evidence="1 2" key="1">
    <citation type="submission" date="2013-08" db="EMBL/GenBank/DDBJ databases">
        <title>Study of Ammonical-Nitrogen removal by Nitrification Denitrification process using lab isolates.</title>
        <authorList>
            <person name="Khardenavis A.A."/>
            <person name="Pal R.R."/>
            <person name="Kapley A."/>
            <person name="Qureshi A."/>
            <person name="Purohit H.J."/>
        </authorList>
    </citation>
    <scope>NUCLEOTIDE SEQUENCE [LARGE SCALE GENOMIC DNA]</scope>
    <source>
        <strain evidence="1 2">EGD-HP18</strain>
    </source>
</reference>
<dbReference type="EMBL" id="AVST01000007">
    <property type="protein sequence ID" value="ERH72353.1"/>
    <property type="molecule type" value="Genomic_DNA"/>
</dbReference>
<name>A0AAV3K4F6_ACIBA</name>
<dbReference type="NCBIfam" id="NF040843">
    <property type="entry name" value="SE2200_fam"/>
    <property type="match status" value="1"/>
</dbReference>
<dbReference type="AlphaFoldDB" id="A0AAV3K4F6"/>
<sequence length="34" mass="3966">MMKKFAILLTLVGAGYYAFKKYQNHVNQAPNIEY</sequence>
<dbReference type="Proteomes" id="UP000016517">
    <property type="component" value="Unassembled WGS sequence"/>
</dbReference>
<protein>
    <recommendedName>
        <fullName evidence="3">DUF2648 domain-containing protein</fullName>
    </recommendedName>
</protein>